<proteinExistence type="predicted"/>
<accession>A0ABV9UY31</accession>
<reference evidence="2" key="1">
    <citation type="journal article" date="2019" name="Int. J. Syst. Evol. Microbiol.">
        <title>The Global Catalogue of Microorganisms (GCM) 10K type strain sequencing project: providing services to taxonomists for standard genome sequencing and annotation.</title>
        <authorList>
            <consortium name="The Broad Institute Genomics Platform"/>
            <consortium name="The Broad Institute Genome Sequencing Center for Infectious Disease"/>
            <person name="Wu L."/>
            <person name="Ma J."/>
        </authorList>
    </citation>
    <scope>NUCLEOTIDE SEQUENCE [LARGE SCALE GENOMIC DNA]</scope>
    <source>
        <strain evidence="2">CCM 7224</strain>
    </source>
</reference>
<dbReference type="EMBL" id="JBHSIZ010000045">
    <property type="protein sequence ID" value="MFC4961318.1"/>
    <property type="molecule type" value="Genomic_DNA"/>
</dbReference>
<gene>
    <name evidence="1" type="ORF">ACFPFX_34020</name>
</gene>
<evidence type="ECO:0000313" key="2">
    <source>
        <dbReference type="Proteomes" id="UP001595834"/>
    </source>
</evidence>
<dbReference type="Proteomes" id="UP001595834">
    <property type="component" value="Unassembled WGS sequence"/>
</dbReference>
<name>A0ABV9UY31_9ACTN</name>
<protein>
    <submittedName>
        <fullName evidence="1">Uncharacterized protein</fullName>
    </submittedName>
</protein>
<evidence type="ECO:0000313" key="1">
    <source>
        <dbReference type="EMBL" id="MFC4961318.1"/>
    </source>
</evidence>
<dbReference type="RefSeq" id="WP_344377920.1">
    <property type="nucleotide sequence ID" value="NZ_BAAASQ010000019.1"/>
</dbReference>
<comment type="caution">
    <text evidence="1">The sequence shown here is derived from an EMBL/GenBank/DDBJ whole genome shotgun (WGS) entry which is preliminary data.</text>
</comment>
<keyword evidence="2" id="KW-1185">Reference proteome</keyword>
<sequence length="191" mass="21432">MRWSNDERTLLLSGDHGEATLFVRRASAFAQDEFWELDRGLLPYTWQLDRKGPGSDPGWTFNGHAAADDGESAQEQLSGMLASWAEHMPVQAPGDWVACTIWASRDRGRSMILSYAPSDTGRELHACIDDRDHEQTPERAARMRARGWRELDEHRWGGAPNCPSPTRRRLPNLPAWSSPICALAAPPARTK</sequence>
<organism evidence="1 2">
    <name type="scientific">Streptomyces mauvecolor</name>
    <dbReference type="NCBI Taxonomy" id="58345"/>
    <lineage>
        <taxon>Bacteria</taxon>
        <taxon>Bacillati</taxon>
        <taxon>Actinomycetota</taxon>
        <taxon>Actinomycetes</taxon>
        <taxon>Kitasatosporales</taxon>
        <taxon>Streptomycetaceae</taxon>
        <taxon>Streptomyces</taxon>
    </lineage>
</organism>